<dbReference type="GO" id="GO:0046872">
    <property type="term" value="F:metal ion binding"/>
    <property type="evidence" value="ECO:0007669"/>
    <property type="project" value="UniProtKB-KW"/>
</dbReference>
<feature type="binding site" evidence="6">
    <location>
        <position position="349"/>
    </location>
    <ligand>
        <name>Mg(2+)</name>
        <dbReference type="ChEBI" id="CHEBI:18420"/>
        <label>1</label>
    </ligand>
</feature>
<evidence type="ECO:0000256" key="6">
    <source>
        <dbReference type="PIRSR" id="PIRSR604808-2"/>
    </source>
</evidence>
<dbReference type="InterPro" id="IPR004808">
    <property type="entry name" value="AP_endonuc_1"/>
</dbReference>
<reference evidence="10 11" key="1">
    <citation type="submission" date="2018-03" db="EMBL/GenBank/DDBJ databases">
        <authorList>
            <person name="Guldener U."/>
        </authorList>
    </citation>
    <scope>NUCLEOTIDE SEQUENCE [LARGE SCALE GENOMIC DNA]</scope>
    <source>
        <strain evidence="10 11">DAOM196992</strain>
    </source>
</reference>
<comment type="similarity">
    <text evidence="1">Belongs to the DNA repair enzymes AP/ExoA family.</text>
</comment>
<evidence type="ECO:0000256" key="5">
    <source>
        <dbReference type="PIRSR" id="PIRSR604808-1"/>
    </source>
</evidence>
<dbReference type="PANTHER" id="PTHR22748">
    <property type="entry name" value="AP ENDONUCLEASE"/>
    <property type="match status" value="1"/>
</dbReference>
<dbReference type="PROSITE" id="PS51435">
    <property type="entry name" value="AP_NUCLEASE_F1_4"/>
    <property type="match status" value="1"/>
</dbReference>
<evidence type="ECO:0000256" key="1">
    <source>
        <dbReference type="ARBA" id="ARBA00007092"/>
    </source>
</evidence>
<protein>
    <recommendedName>
        <fullName evidence="9">Endonuclease/exonuclease/phosphatase domain-containing protein</fullName>
    </recommendedName>
</protein>
<dbReference type="AlphaFoldDB" id="A0A5C3EYN6"/>
<dbReference type="Gene3D" id="3.60.10.10">
    <property type="entry name" value="Endonuclease/exonuclease/phosphatase"/>
    <property type="match status" value="1"/>
</dbReference>
<sequence length="476" mass="51134">MSKRPASPASRDDVGGPSSSGSSKKRRGSATDPAPYRVAADDADDDADGVGELGKLTVLSWNLNGIQRHLPSSSSSSCSSSSSRTLHDFFRNSTPPSPPPCPPAPPSSAQQPPPPPLAAARREREADSLRTLVAANGFPSIVCLQEVQLRPSDPLVKEMQRAFQPSSTASTTATAAAAADVGLGYTMFLNLYDSTRGKARFGIATFVRDDVLRRFRQRRGADGVGWRTVEWDNEGRVGILDLGPVSVSLAILNPLIPMPLPSSLYPRDLGTTADAAASAGQLYNVYALNSSSYAFHHPTSGARTRHERKLEFHTLLASQIDADRNRNRNRNGLGHGHGQRRAVLCGDFNVTPSSVDARPPESLRTQHPHAHARRHWLDTCAATGLVDVYRLENQEGTEVSWFNDHHRRGVGARVDYVLADSHLVDCGAVRQASYRPDQGHRSDHCPLVFTLDLDAARRVGGSGGDAPLGSIAKGAG</sequence>
<dbReference type="SUPFAM" id="SSF56219">
    <property type="entry name" value="DNase I-like"/>
    <property type="match status" value="1"/>
</dbReference>
<evidence type="ECO:0000256" key="3">
    <source>
        <dbReference type="ARBA" id="ARBA00022801"/>
    </source>
</evidence>
<dbReference type="GO" id="GO:0008081">
    <property type="term" value="F:phosphoric diester hydrolase activity"/>
    <property type="evidence" value="ECO:0007669"/>
    <property type="project" value="TreeGrafter"/>
</dbReference>
<feature type="active site" description="Proton donor/acceptor" evidence="5">
    <location>
        <position position="347"/>
    </location>
</feature>
<dbReference type="OrthoDB" id="3357826at2759"/>
<feature type="site" description="Important for catalytic activity" evidence="7">
    <location>
        <position position="415"/>
    </location>
</feature>
<name>A0A5C3EYN6_9BASI</name>
<feature type="binding site" evidence="6">
    <location>
        <position position="444"/>
    </location>
    <ligand>
        <name>Mg(2+)</name>
        <dbReference type="ChEBI" id="CHEBI:18420"/>
        <label>1</label>
    </ligand>
</feature>
<evidence type="ECO:0000313" key="10">
    <source>
        <dbReference type="EMBL" id="SPO36766.1"/>
    </source>
</evidence>
<dbReference type="PANTHER" id="PTHR22748:SF4">
    <property type="entry name" value="DNA-(APURINIC OR APYRIMIDINIC SITE) ENDONUCLEASE 2"/>
    <property type="match status" value="1"/>
</dbReference>
<feature type="site" description="Transition state stabilizer" evidence="7">
    <location>
        <position position="349"/>
    </location>
</feature>
<accession>A0A5C3EYN6</accession>
<feature type="active site" description="Proton acceptor" evidence="5">
    <location>
        <position position="444"/>
    </location>
</feature>
<proteinExistence type="inferred from homology"/>
<keyword evidence="2 6" id="KW-0479">Metal-binding</keyword>
<dbReference type="Proteomes" id="UP000323386">
    <property type="component" value="Unassembled WGS sequence"/>
</dbReference>
<dbReference type="GO" id="GO:0008311">
    <property type="term" value="F:double-stranded DNA 3'-5' DNA exonuclease activity"/>
    <property type="evidence" value="ECO:0007669"/>
    <property type="project" value="TreeGrafter"/>
</dbReference>
<dbReference type="GO" id="GO:0003906">
    <property type="term" value="F:DNA-(apurinic or apyrimidinic site) endonuclease activity"/>
    <property type="evidence" value="ECO:0007669"/>
    <property type="project" value="TreeGrafter"/>
</dbReference>
<feature type="region of interest" description="Disordered" evidence="8">
    <location>
        <begin position="69"/>
        <end position="125"/>
    </location>
</feature>
<comment type="cofactor">
    <cofactor evidence="6">
        <name>Mg(2+)</name>
        <dbReference type="ChEBI" id="CHEBI:18420"/>
    </cofactor>
    <cofactor evidence="6">
        <name>Mn(2+)</name>
        <dbReference type="ChEBI" id="CHEBI:29035"/>
    </cofactor>
    <text evidence="6">Probably binds two magnesium or manganese ions per subunit.</text>
</comment>
<feature type="binding site" evidence="6">
    <location>
        <position position="443"/>
    </location>
    <ligand>
        <name>Mg(2+)</name>
        <dbReference type="ChEBI" id="CHEBI:18420"/>
        <label>1</label>
    </ligand>
</feature>
<feature type="compositionally biased region" description="Low complexity" evidence="8">
    <location>
        <begin position="72"/>
        <end position="83"/>
    </location>
</feature>
<keyword evidence="6" id="KW-0464">Manganese</keyword>
<feature type="region of interest" description="Disordered" evidence="8">
    <location>
        <begin position="1"/>
        <end position="50"/>
    </location>
</feature>
<evidence type="ECO:0000256" key="8">
    <source>
        <dbReference type="SAM" id="MobiDB-lite"/>
    </source>
</evidence>
<evidence type="ECO:0000256" key="4">
    <source>
        <dbReference type="ARBA" id="ARBA00022842"/>
    </source>
</evidence>
<evidence type="ECO:0000313" key="11">
    <source>
        <dbReference type="Proteomes" id="UP000323386"/>
    </source>
</evidence>
<feature type="domain" description="Endonuclease/exonuclease/phosphatase" evidence="9">
    <location>
        <begin position="59"/>
        <end position="444"/>
    </location>
</feature>
<dbReference type="Pfam" id="PF03372">
    <property type="entry name" value="Exo_endo_phos"/>
    <property type="match status" value="1"/>
</dbReference>
<keyword evidence="4 6" id="KW-0460">Magnesium</keyword>
<dbReference type="EMBL" id="OOIP01000005">
    <property type="protein sequence ID" value="SPO36766.1"/>
    <property type="molecule type" value="Genomic_DNA"/>
</dbReference>
<feature type="binding site" evidence="6">
    <location>
        <position position="62"/>
    </location>
    <ligand>
        <name>Mg(2+)</name>
        <dbReference type="ChEBI" id="CHEBI:18420"/>
        <label>1</label>
    </ligand>
</feature>
<dbReference type="GO" id="GO:0005634">
    <property type="term" value="C:nucleus"/>
    <property type="evidence" value="ECO:0007669"/>
    <property type="project" value="TreeGrafter"/>
</dbReference>
<organism evidence="10 11">
    <name type="scientific">Pseudozyma flocculosa</name>
    <dbReference type="NCBI Taxonomy" id="84751"/>
    <lineage>
        <taxon>Eukaryota</taxon>
        <taxon>Fungi</taxon>
        <taxon>Dikarya</taxon>
        <taxon>Basidiomycota</taxon>
        <taxon>Ustilaginomycotina</taxon>
        <taxon>Ustilaginomycetes</taxon>
        <taxon>Ustilaginales</taxon>
        <taxon>Ustilaginaceae</taxon>
        <taxon>Pseudozyma</taxon>
    </lineage>
</organism>
<evidence type="ECO:0000256" key="7">
    <source>
        <dbReference type="PIRSR" id="PIRSR604808-3"/>
    </source>
</evidence>
<evidence type="ECO:0000259" key="9">
    <source>
        <dbReference type="Pfam" id="PF03372"/>
    </source>
</evidence>
<gene>
    <name evidence="10" type="ORF">PSFLO_02237</name>
</gene>
<feature type="binding site" evidence="6">
    <location>
        <position position="146"/>
    </location>
    <ligand>
        <name>Mg(2+)</name>
        <dbReference type="ChEBI" id="CHEBI:18420"/>
        <label>1</label>
    </ligand>
</feature>
<dbReference type="InterPro" id="IPR005135">
    <property type="entry name" value="Endo/exonuclease/phosphatase"/>
</dbReference>
<feature type="binding site" evidence="6">
    <location>
        <position position="347"/>
    </location>
    <ligand>
        <name>Mg(2+)</name>
        <dbReference type="ChEBI" id="CHEBI:18420"/>
        <label>1</label>
    </ligand>
</feature>
<feature type="active site" evidence="5">
    <location>
        <position position="286"/>
    </location>
</feature>
<keyword evidence="11" id="KW-1185">Reference proteome</keyword>
<feature type="site" description="Interaction with DNA substrate" evidence="7">
    <location>
        <position position="444"/>
    </location>
</feature>
<evidence type="ECO:0000256" key="2">
    <source>
        <dbReference type="ARBA" id="ARBA00022723"/>
    </source>
</evidence>
<feature type="compositionally biased region" description="Pro residues" evidence="8">
    <location>
        <begin position="95"/>
        <end position="117"/>
    </location>
</feature>
<keyword evidence="3" id="KW-0378">Hydrolase</keyword>
<dbReference type="InterPro" id="IPR036691">
    <property type="entry name" value="Endo/exonu/phosph_ase_sf"/>
</dbReference>
<dbReference type="GO" id="GO:0006284">
    <property type="term" value="P:base-excision repair"/>
    <property type="evidence" value="ECO:0007669"/>
    <property type="project" value="TreeGrafter"/>
</dbReference>